<dbReference type="HOGENOM" id="CLU_000604_8_4_11"/>
<evidence type="ECO:0000313" key="11">
    <source>
        <dbReference type="Proteomes" id="UP000014417"/>
    </source>
</evidence>
<evidence type="ECO:0000256" key="1">
    <source>
        <dbReference type="ARBA" id="ARBA00004651"/>
    </source>
</evidence>
<gene>
    <name evidence="10" type="ORF">HMPREF9306_00169</name>
</gene>
<feature type="domain" description="MacB-like periplasmic core" evidence="9">
    <location>
        <begin position="25"/>
        <end position="208"/>
    </location>
</feature>
<feature type="transmembrane region" description="Helical" evidence="7">
    <location>
        <begin position="305"/>
        <end position="331"/>
    </location>
</feature>
<dbReference type="InterPro" id="IPR050250">
    <property type="entry name" value="Macrolide_Exporter_MacB"/>
</dbReference>
<dbReference type="EMBL" id="AGZR01000002">
    <property type="protein sequence ID" value="EPD33944.1"/>
    <property type="molecule type" value="Genomic_DNA"/>
</dbReference>
<dbReference type="PANTHER" id="PTHR30572:SF4">
    <property type="entry name" value="ABC TRANSPORTER PERMEASE YTRF"/>
    <property type="match status" value="1"/>
</dbReference>
<name>S2X1P1_9ACTN</name>
<dbReference type="GO" id="GO:0005886">
    <property type="term" value="C:plasma membrane"/>
    <property type="evidence" value="ECO:0007669"/>
    <property type="project" value="UniProtKB-SubCell"/>
</dbReference>
<keyword evidence="5 7" id="KW-0472">Membrane</keyword>
<dbReference type="Pfam" id="PF12704">
    <property type="entry name" value="MacB_PCD"/>
    <property type="match status" value="1"/>
</dbReference>
<comment type="caution">
    <text evidence="10">The sequence shown here is derived from an EMBL/GenBank/DDBJ whole genome shotgun (WGS) entry which is preliminary data.</text>
</comment>
<dbReference type="GO" id="GO:0022857">
    <property type="term" value="F:transmembrane transporter activity"/>
    <property type="evidence" value="ECO:0007669"/>
    <property type="project" value="TreeGrafter"/>
</dbReference>
<dbReference type="AlphaFoldDB" id="S2X1P1"/>
<evidence type="ECO:0000256" key="5">
    <source>
        <dbReference type="ARBA" id="ARBA00023136"/>
    </source>
</evidence>
<dbReference type="STRING" id="883161.HMPREF9306_00169"/>
<evidence type="ECO:0000256" key="3">
    <source>
        <dbReference type="ARBA" id="ARBA00022692"/>
    </source>
</evidence>
<keyword evidence="4 7" id="KW-1133">Transmembrane helix</keyword>
<dbReference type="Pfam" id="PF02687">
    <property type="entry name" value="FtsX"/>
    <property type="match status" value="1"/>
</dbReference>
<protein>
    <recommendedName>
        <fullName evidence="12">ABC3 transporter permease protein domain-containing protein</fullName>
    </recommendedName>
</protein>
<evidence type="ECO:0000256" key="7">
    <source>
        <dbReference type="SAM" id="Phobius"/>
    </source>
</evidence>
<dbReference type="Proteomes" id="UP000014417">
    <property type="component" value="Unassembled WGS sequence"/>
</dbReference>
<dbReference type="RefSeq" id="WP_016455030.1">
    <property type="nucleotide sequence ID" value="NZ_KE150269.1"/>
</dbReference>
<evidence type="ECO:0000313" key="10">
    <source>
        <dbReference type="EMBL" id="EPD33944.1"/>
    </source>
</evidence>
<reference evidence="10 11" key="1">
    <citation type="submission" date="2013-04" db="EMBL/GenBank/DDBJ databases">
        <title>The Genome Sequence of Propionimicrobium lymphophilum ACS-093-V-SCH5.</title>
        <authorList>
            <consortium name="The Broad Institute Genomics Platform"/>
            <person name="Earl A."/>
            <person name="Ward D."/>
            <person name="Feldgarden M."/>
            <person name="Gevers D."/>
            <person name="Saerens B."/>
            <person name="Vaneechoutte M."/>
            <person name="Walker B."/>
            <person name="Young S."/>
            <person name="Zeng Q."/>
            <person name="Gargeya S."/>
            <person name="Fitzgerald M."/>
            <person name="Haas B."/>
            <person name="Abouelleil A."/>
            <person name="Allen A.W."/>
            <person name="Alvarado L."/>
            <person name="Arachchi H.M."/>
            <person name="Berlin A.M."/>
            <person name="Chapman S.B."/>
            <person name="Gainer-Dewar J."/>
            <person name="Goldberg J."/>
            <person name="Griggs A."/>
            <person name="Gujja S."/>
            <person name="Hansen M."/>
            <person name="Howarth C."/>
            <person name="Imamovic A."/>
            <person name="Ireland A."/>
            <person name="Larimer J."/>
            <person name="McCowan C."/>
            <person name="Murphy C."/>
            <person name="Pearson M."/>
            <person name="Poon T.W."/>
            <person name="Priest M."/>
            <person name="Roberts A."/>
            <person name="Saif S."/>
            <person name="Shea T."/>
            <person name="Sisk P."/>
            <person name="Sykes S."/>
            <person name="Wortman J."/>
            <person name="Nusbaum C."/>
            <person name="Birren B."/>
        </authorList>
    </citation>
    <scope>NUCLEOTIDE SEQUENCE [LARGE SCALE GENOMIC DNA]</scope>
    <source>
        <strain evidence="10 11">ACS-093-V-SCH5</strain>
    </source>
</reference>
<accession>S2X1P1</accession>
<evidence type="ECO:0000259" key="8">
    <source>
        <dbReference type="Pfam" id="PF02687"/>
    </source>
</evidence>
<keyword evidence="3 7" id="KW-0812">Transmembrane</keyword>
<sequence>MNSKQRRMYLRMITKSLWRRMSRVLIASLSIAVGAATLSGLGLVAYTVPKQLTAELRSYGANMVVLPQGADAISPDKVEDVDKLAGDKTLGRAGYQYSNLLYNQQSIQVVATNMDDVAKVRPYWEIDGERPTGPDQILVGESVAELYRFEIGKNVGLTEPTTEKGTAKQLKVSGILRTGGPEDDSIVMTPEGLAQFNVQPGYNLVEYSIDGDTATINQLAGEITESNEGVEAEVVRRTSENESGIAQTMQTLIWMVSAIIVVLTIISVSATLNAIVTERAKEFGLKKALGALSNDIMGELLGESVLLGLFGGAIGVAVGIWIADVISVRAFAIDLNINWWVVPITLLISTAISLAGTLLPARRISQIKPSNVLSGE</sequence>
<evidence type="ECO:0008006" key="12">
    <source>
        <dbReference type="Google" id="ProtNLM"/>
    </source>
</evidence>
<dbReference type="InterPro" id="IPR003838">
    <property type="entry name" value="ABC3_permease_C"/>
</dbReference>
<dbReference type="PATRIC" id="fig|883161.3.peg.180"/>
<keyword evidence="2" id="KW-1003">Cell membrane</keyword>
<dbReference type="PANTHER" id="PTHR30572">
    <property type="entry name" value="MEMBRANE COMPONENT OF TRANSPORTER-RELATED"/>
    <property type="match status" value="1"/>
</dbReference>
<evidence type="ECO:0000259" key="9">
    <source>
        <dbReference type="Pfam" id="PF12704"/>
    </source>
</evidence>
<evidence type="ECO:0000256" key="2">
    <source>
        <dbReference type="ARBA" id="ARBA00022475"/>
    </source>
</evidence>
<dbReference type="InterPro" id="IPR025857">
    <property type="entry name" value="MacB_PCD"/>
</dbReference>
<feature type="transmembrane region" description="Helical" evidence="7">
    <location>
        <begin position="252"/>
        <end position="276"/>
    </location>
</feature>
<feature type="domain" description="ABC3 transporter permease C-terminal" evidence="8">
    <location>
        <begin position="255"/>
        <end position="369"/>
    </location>
</feature>
<organism evidence="10 11">
    <name type="scientific">Propionimicrobium lymphophilum ACS-093-V-SCH5</name>
    <dbReference type="NCBI Taxonomy" id="883161"/>
    <lineage>
        <taxon>Bacteria</taxon>
        <taxon>Bacillati</taxon>
        <taxon>Actinomycetota</taxon>
        <taxon>Actinomycetes</taxon>
        <taxon>Propionibacteriales</taxon>
        <taxon>Propionibacteriaceae</taxon>
        <taxon>Propionimicrobium</taxon>
    </lineage>
</organism>
<comment type="subcellular location">
    <subcellularLocation>
        <location evidence="1">Cell membrane</location>
        <topology evidence="1">Multi-pass membrane protein</topology>
    </subcellularLocation>
</comment>
<keyword evidence="11" id="KW-1185">Reference proteome</keyword>
<evidence type="ECO:0000256" key="6">
    <source>
        <dbReference type="ARBA" id="ARBA00038076"/>
    </source>
</evidence>
<comment type="similarity">
    <text evidence="6">Belongs to the ABC-4 integral membrane protein family.</text>
</comment>
<feature type="transmembrane region" description="Helical" evidence="7">
    <location>
        <begin position="337"/>
        <end position="359"/>
    </location>
</feature>
<proteinExistence type="inferred from homology"/>
<evidence type="ECO:0000256" key="4">
    <source>
        <dbReference type="ARBA" id="ARBA00022989"/>
    </source>
</evidence>